<evidence type="ECO:0000256" key="1">
    <source>
        <dbReference type="SAM" id="MobiDB-lite"/>
    </source>
</evidence>
<gene>
    <name evidence="2" type="ORF">ACFFRN_00690</name>
</gene>
<comment type="caution">
    <text evidence="2">The sequence shown here is derived from an EMBL/GenBank/DDBJ whole genome shotgun (WGS) entry which is preliminary data.</text>
</comment>
<dbReference type="RefSeq" id="WP_346126409.1">
    <property type="nucleotide sequence ID" value="NZ_BAAAXC010000015.1"/>
</dbReference>
<feature type="region of interest" description="Disordered" evidence="1">
    <location>
        <begin position="144"/>
        <end position="166"/>
    </location>
</feature>
<proteinExistence type="predicted"/>
<dbReference type="EMBL" id="JBHMCE010000001">
    <property type="protein sequence ID" value="MFB9525122.1"/>
    <property type="molecule type" value="Genomic_DNA"/>
</dbReference>
<organism evidence="2 3">
    <name type="scientific">Nonomuraea roseola</name>
    <dbReference type="NCBI Taxonomy" id="46179"/>
    <lineage>
        <taxon>Bacteria</taxon>
        <taxon>Bacillati</taxon>
        <taxon>Actinomycetota</taxon>
        <taxon>Actinomycetes</taxon>
        <taxon>Streptosporangiales</taxon>
        <taxon>Streptosporangiaceae</taxon>
        <taxon>Nonomuraea</taxon>
    </lineage>
</organism>
<name>A0ABV5PPH6_9ACTN</name>
<reference evidence="2 3" key="1">
    <citation type="submission" date="2024-09" db="EMBL/GenBank/DDBJ databases">
        <authorList>
            <person name="Sun Q."/>
            <person name="Mori K."/>
        </authorList>
    </citation>
    <scope>NUCLEOTIDE SEQUENCE [LARGE SCALE GENOMIC DNA]</scope>
    <source>
        <strain evidence="2 3">JCM 3323</strain>
    </source>
</reference>
<dbReference type="Proteomes" id="UP001589646">
    <property type="component" value="Unassembled WGS sequence"/>
</dbReference>
<evidence type="ECO:0000313" key="2">
    <source>
        <dbReference type="EMBL" id="MFB9525122.1"/>
    </source>
</evidence>
<keyword evidence="3" id="KW-1185">Reference proteome</keyword>
<accession>A0ABV5PPH6</accession>
<sequence>MTSDSNHELARQAARRQAYAALGTAAFRFGRKVADIQQIMDRRWAGSRPTHVPVPAEEYAALDACLDEVAHTAISVQLHGPGELVDMAWDVYFACQRAERALAKYGVVGRPKLDEIREALDAATMEASRARGIFLSNGRAHLEGKPVPLQGEPTLQPAYDGDRAQG</sequence>
<protein>
    <submittedName>
        <fullName evidence="2">Uncharacterized protein</fullName>
    </submittedName>
</protein>
<evidence type="ECO:0000313" key="3">
    <source>
        <dbReference type="Proteomes" id="UP001589646"/>
    </source>
</evidence>